<dbReference type="EnsemblProtists" id="Phyra79101">
    <property type="protein sequence ID" value="Phyra79101"/>
    <property type="gene ID" value="Phyra79101"/>
</dbReference>
<dbReference type="InterPro" id="IPR011009">
    <property type="entry name" value="Kinase-like_dom_sf"/>
</dbReference>
<accession>H3GQM1</accession>
<dbReference type="VEuPathDB" id="FungiDB:KRP23_1587"/>
<evidence type="ECO:0000313" key="6">
    <source>
        <dbReference type="EnsemblProtists" id="Phyra79101"/>
    </source>
</evidence>
<evidence type="ECO:0008006" key="8">
    <source>
        <dbReference type="Google" id="ProtNLM"/>
    </source>
</evidence>
<keyword evidence="7" id="KW-1185">Reference proteome</keyword>
<evidence type="ECO:0000256" key="1">
    <source>
        <dbReference type="ARBA" id="ARBA00022741"/>
    </source>
</evidence>
<dbReference type="CDD" id="cd00167">
    <property type="entry name" value="SANT"/>
    <property type="match status" value="2"/>
</dbReference>
<dbReference type="VEuPathDB" id="FungiDB:KRP22_11143"/>
<dbReference type="PROSITE" id="PS50011">
    <property type="entry name" value="PROTEIN_KINASE_DOM"/>
    <property type="match status" value="1"/>
</dbReference>
<evidence type="ECO:0000256" key="3">
    <source>
        <dbReference type="SAM" id="MobiDB-lite"/>
    </source>
</evidence>
<dbReference type="Gene3D" id="3.30.200.20">
    <property type="entry name" value="Phosphorylase Kinase, domain 1"/>
    <property type="match status" value="1"/>
</dbReference>
<organism evidence="6 7">
    <name type="scientific">Phytophthora ramorum</name>
    <name type="common">Sudden oak death agent</name>
    <dbReference type="NCBI Taxonomy" id="164328"/>
    <lineage>
        <taxon>Eukaryota</taxon>
        <taxon>Sar</taxon>
        <taxon>Stramenopiles</taxon>
        <taxon>Oomycota</taxon>
        <taxon>Peronosporomycetes</taxon>
        <taxon>Peronosporales</taxon>
        <taxon>Peronosporaceae</taxon>
        <taxon>Phytophthora</taxon>
    </lineage>
</organism>
<dbReference type="EMBL" id="DS566034">
    <property type="status" value="NOT_ANNOTATED_CDS"/>
    <property type="molecule type" value="Genomic_DNA"/>
</dbReference>
<evidence type="ECO:0000256" key="2">
    <source>
        <dbReference type="ARBA" id="ARBA00022840"/>
    </source>
</evidence>
<dbReference type="InterPro" id="IPR001005">
    <property type="entry name" value="SANT/Myb"/>
</dbReference>
<dbReference type="SUPFAM" id="SSF56112">
    <property type="entry name" value="Protein kinase-like (PK-like)"/>
    <property type="match status" value="1"/>
</dbReference>
<proteinExistence type="predicted"/>
<dbReference type="HOGENOM" id="CLU_326929_0_0_1"/>
<sequence>MREHEQMCLHTFDRLHELHQTFFDTDVDRDQFTKERFQCKFDDIKERFSRFLLSHTGLTFVTRLANNRKVVEQFASFHKDIRELKEAILPAGDGDEPTVREWEEDRRTSLDQFKSLAGNDEVLKAEQIFPDFPEGLAKLQIEVDYHATRYTTDEIAGEHYKLIQDTLTRLASWPGVKIPAIPHWFIPRDDVDFDAGKPFGCGSYGSAHRSTWPLGTTGDKTKRVVIKCVNATSEDFSKGMGVLQRLDHPHVLKVYGGCHVESPIFFVCDDATQGSFQALFKKDKSHLWRMFHQAALGLEFLHSKKVVHGNLKCSNLLLGSDNKAKLCDFGFSYLRNPSVGSSDKLHREAIRWMAPECLPSPDKDSNMPINPCFASDVYSLGMCIIEAFLGDPPYGSHDVHTIRTLMLEPYPRPPGRTEDEWELVEKLVHPDASKRMSLDDAIASLKMFADREEVSRAAGGAATEETPSVRGTQWVGRFSLVAVCGRPMGKKQTPGSTPHLRTFNLSTVVTNQNETPWAADEHQRFLLALEQFGGGQCLSVGDAWRSIATAVGTRDTAQVVHHARLYFAQIQQVNAHKRQERQFMQSVDQRWTSEEDAAFESMLAAFSTSSVCYPWEVMASRLPGKSPVDLKERYQKLCYDVARIESGQHVTMHLGQFPRHPGLPLSTKAAAIGESGRLASQMTSPRVLDSVVTLTPAEEQLLVDAMAEVFVPPEAPADLLAGIASAVAAFTSSNGRLPPQRTRPLFTKDQALEVLNGLLAAQQTDPQVVLETLAVELRLHPRALNVSAGVSFSARATNETAEPNLHLLATTGLTFGMLPSPLGSELGLPFEGAGITPRYLAGLGLLSPSSALGQAKNTRDGDTALPSLTPGGQRKSNNGSS</sequence>
<dbReference type="Proteomes" id="UP000005238">
    <property type="component" value="Unassembled WGS sequence"/>
</dbReference>
<dbReference type="CDD" id="cd00180">
    <property type="entry name" value="PKc"/>
    <property type="match status" value="1"/>
</dbReference>
<dbReference type="InterPro" id="IPR000719">
    <property type="entry name" value="Prot_kinase_dom"/>
</dbReference>
<dbReference type="PANTHER" id="PTHR24418">
    <property type="entry name" value="TYROSINE-PROTEIN KINASE"/>
    <property type="match status" value="1"/>
</dbReference>
<evidence type="ECO:0000259" key="5">
    <source>
        <dbReference type="PROSITE" id="PS50090"/>
    </source>
</evidence>
<dbReference type="InterPro" id="IPR050198">
    <property type="entry name" value="Non-receptor_tyrosine_kinases"/>
</dbReference>
<dbReference type="InterPro" id="IPR001245">
    <property type="entry name" value="Ser-Thr/Tyr_kinase_cat_dom"/>
</dbReference>
<dbReference type="Gene3D" id="1.10.10.60">
    <property type="entry name" value="Homeodomain-like"/>
    <property type="match status" value="2"/>
</dbReference>
<dbReference type="GO" id="GO:0004674">
    <property type="term" value="F:protein serine/threonine kinase activity"/>
    <property type="evidence" value="ECO:0000318"/>
    <property type="project" value="GO_Central"/>
</dbReference>
<dbReference type="Gene3D" id="1.10.510.10">
    <property type="entry name" value="Transferase(Phosphotransferase) domain 1"/>
    <property type="match status" value="1"/>
</dbReference>
<feature type="domain" description="Protein kinase" evidence="4">
    <location>
        <begin position="193"/>
        <end position="448"/>
    </location>
</feature>
<dbReference type="SUPFAM" id="SSF46689">
    <property type="entry name" value="Homeodomain-like"/>
    <property type="match status" value="2"/>
</dbReference>
<dbReference type="InterPro" id="IPR009057">
    <property type="entry name" value="Homeodomain-like_sf"/>
</dbReference>
<name>H3GQM1_PHYRM</name>
<reference evidence="7" key="1">
    <citation type="journal article" date="2006" name="Science">
        <title>Phytophthora genome sequences uncover evolutionary origins and mechanisms of pathogenesis.</title>
        <authorList>
            <person name="Tyler B.M."/>
            <person name="Tripathy S."/>
            <person name="Zhang X."/>
            <person name="Dehal P."/>
            <person name="Jiang R.H."/>
            <person name="Aerts A."/>
            <person name="Arredondo F.D."/>
            <person name="Baxter L."/>
            <person name="Bensasson D."/>
            <person name="Beynon J.L."/>
            <person name="Chapman J."/>
            <person name="Damasceno C.M."/>
            <person name="Dorrance A.E."/>
            <person name="Dou D."/>
            <person name="Dickerman A.W."/>
            <person name="Dubchak I.L."/>
            <person name="Garbelotto M."/>
            <person name="Gijzen M."/>
            <person name="Gordon S.G."/>
            <person name="Govers F."/>
            <person name="Grunwald N.J."/>
            <person name="Huang W."/>
            <person name="Ivors K.L."/>
            <person name="Jones R.W."/>
            <person name="Kamoun S."/>
            <person name="Krampis K."/>
            <person name="Lamour K.H."/>
            <person name="Lee M.K."/>
            <person name="McDonald W.H."/>
            <person name="Medina M."/>
            <person name="Meijer H.J."/>
            <person name="Nordberg E.K."/>
            <person name="Maclean D.J."/>
            <person name="Ospina-Giraldo M.D."/>
            <person name="Morris P.F."/>
            <person name="Phuntumart V."/>
            <person name="Putnam N.H."/>
            <person name="Rash S."/>
            <person name="Rose J.K."/>
            <person name="Sakihama Y."/>
            <person name="Salamov A.A."/>
            <person name="Savidor A."/>
            <person name="Scheuring C.F."/>
            <person name="Smith B.M."/>
            <person name="Sobral B.W."/>
            <person name="Terry A."/>
            <person name="Torto-Alalibo T.A."/>
            <person name="Win J."/>
            <person name="Xu Z."/>
            <person name="Zhang H."/>
            <person name="Grigoriev I.V."/>
            <person name="Rokhsar D.S."/>
            <person name="Boore J.L."/>
        </authorList>
    </citation>
    <scope>NUCLEOTIDE SEQUENCE [LARGE SCALE GENOMIC DNA]</scope>
    <source>
        <strain evidence="7">Pr102</strain>
    </source>
</reference>
<evidence type="ECO:0000313" key="7">
    <source>
        <dbReference type="Proteomes" id="UP000005238"/>
    </source>
</evidence>
<dbReference type="PROSITE" id="PS50090">
    <property type="entry name" value="MYB_LIKE"/>
    <property type="match status" value="1"/>
</dbReference>
<dbReference type="GO" id="GO:0005524">
    <property type="term" value="F:ATP binding"/>
    <property type="evidence" value="ECO:0007669"/>
    <property type="project" value="UniProtKB-KW"/>
</dbReference>
<feature type="domain" description="Myb-like" evidence="5">
    <location>
        <begin position="590"/>
        <end position="638"/>
    </location>
</feature>
<dbReference type="InParanoid" id="H3GQM1"/>
<dbReference type="VEuPathDB" id="FungiDB:KRP22_11131"/>
<keyword evidence="1" id="KW-0547">Nucleotide-binding</keyword>
<dbReference type="STRING" id="164328.H3GQM1"/>
<reference evidence="6" key="2">
    <citation type="submission" date="2015-06" db="UniProtKB">
        <authorList>
            <consortium name="EnsemblProtists"/>
        </authorList>
    </citation>
    <scope>IDENTIFICATION</scope>
    <source>
        <strain evidence="6">Pr102</strain>
    </source>
</reference>
<keyword evidence="2" id="KW-0067">ATP-binding</keyword>
<protein>
    <recommendedName>
        <fullName evidence="8">Protein kinase domain-containing protein</fullName>
    </recommendedName>
</protein>
<evidence type="ECO:0000259" key="4">
    <source>
        <dbReference type="PROSITE" id="PS50011"/>
    </source>
</evidence>
<dbReference type="AlphaFoldDB" id="H3GQM1"/>
<feature type="region of interest" description="Disordered" evidence="3">
    <location>
        <begin position="851"/>
        <end position="881"/>
    </location>
</feature>
<dbReference type="SMART" id="SM00717">
    <property type="entry name" value="SANT"/>
    <property type="match status" value="2"/>
</dbReference>
<dbReference type="Pfam" id="PF07714">
    <property type="entry name" value="PK_Tyr_Ser-Thr"/>
    <property type="match status" value="1"/>
</dbReference>
<dbReference type="eggNOG" id="KOG0194">
    <property type="taxonomic scope" value="Eukaryota"/>
</dbReference>
<dbReference type="Pfam" id="PF00249">
    <property type="entry name" value="Myb_DNA-binding"/>
    <property type="match status" value="2"/>
</dbReference>